<keyword evidence="8" id="KW-0406">Ion transport</keyword>
<evidence type="ECO:0000256" key="8">
    <source>
        <dbReference type="HAMAP-Rule" id="MF_00454"/>
    </source>
</evidence>
<reference evidence="9 10" key="1">
    <citation type="submission" date="2016-10" db="EMBL/GenBank/DDBJ databases">
        <authorList>
            <person name="de Groot N.N."/>
        </authorList>
    </citation>
    <scope>NUCLEOTIDE SEQUENCE [LARGE SCALE GENOMIC DNA]</scope>
    <source>
        <strain evidence="9 10">CGMCC 1.10457</strain>
    </source>
</reference>
<keyword evidence="8" id="KW-0813">Transport</keyword>
<evidence type="ECO:0000256" key="3">
    <source>
        <dbReference type="ARBA" id="ARBA00022692"/>
    </source>
</evidence>
<keyword evidence="3 8" id="KW-0812">Transmembrane</keyword>
<dbReference type="AlphaFoldDB" id="A0A1I6KYS8"/>
<comment type="catalytic activity">
    <reaction evidence="7">
        <text>fluoride(in) = fluoride(out)</text>
        <dbReference type="Rhea" id="RHEA:76159"/>
        <dbReference type="ChEBI" id="CHEBI:17051"/>
    </reaction>
    <physiologicalReaction direction="left-to-right" evidence="7">
        <dbReference type="Rhea" id="RHEA:76160"/>
    </physiologicalReaction>
</comment>
<evidence type="ECO:0000256" key="6">
    <source>
        <dbReference type="ARBA" id="ARBA00035120"/>
    </source>
</evidence>
<name>A0A1I6KYS8_9EURY</name>
<evidence type="ECO:0000256" key="4">
    <source>
        <dbReference type="ARBA" id="ARBA00022989"/>
    </source>
</evidence>
<comment type="function">
    <text evidence="8">Fluoride-specific ion channel. Important for reducing fluoride concentration in the cell, thus reducing its toxicity.</text>
</comment>
<evidence type="ECO:0000313" key="9">
    <source>
        <dbReference type="EMBL" id="SFR96403.1"/>
    </source>
</evidence>
<organism evidence="9 10">
    <name type="scientific">Halomicrobium zhouii</name>
    <dbReference type="NCBI Taxonomy" id="767519"/>
    <lineage>
        <taxon>Archaea</taxon>
        <taxon>Methanobacteriati</taxon>
        <taxon>Methanobacteriota</taxon>
        <taxon>Stenosarchaea group</taxon>
        <taxon>Halobacteria</taxon>
        <taxon>Halobacteriales</taxon>
        <taxon>Haloarculaceae</taxon>
        <taxon>Halomicrobium</taxon>
    </lineage>
</organism>
<dbReference type="InterPro" id="IPR003691">
    <property type="entry name" value="FluC"/>
</dbReference>
<dbReference type="STRING" id="767519.SAMN05216559_1584"/>
<comment type="subcellular location">
    <subcellularLocation>
        <location evidence="1 8">Cell membrane</location>
        <topology evidence="1 8">Multi-pass membrane protein</topology>
    </subcellularLocation>
</comment>
<keyword evidence="5 8" id="KW-0472">Membrane</keyword>
<evidence type="ECO:0000256" key="1">
    <source>
        <dbReference type="ARBA" id="ARBA00004651"/>
    </source>
</evidence>
<keyword evidence="8" id="KW-0915">Sodium</keyword>
<dbReference type="GO" id="GO:0046872">
    <property type="term" value="F:metal ion binding"/>
    <property type="evidence" value="ECO:0007669"/>
    <property type="project" value="UniProtKB-KW"/>
</dbReference>
<dbReference type="GO" id="GO:0062054">
    <property type="term" value="F:fluoride channel activity"/>
    <property type="evidence" value="ECO:0007669"/>
    <property type="project" value="UniProtKB-UniRule"/>
</dbReference>
<proteinExistence type="inferred from homology"/>
<accession>A0A1I6KYS8</accession>
<dbReference type="GO" id="GO:0005886">
    <property type="term" value="C:plasma membrane"/>
    <property type="evidence" value="ECO:0007669"/>
    <property type="project" value="UniProtKB-SubCell"/>
</dbReference>
<keyword evidence="4 8" id="KW-1133">Transmembrane helix</keyword>
<dbReference type="HAMAP" id="MF_00454">
    <property type="entry name" value="FluC"/>
    <property type="match status" value="1"/>
</dbReference>
<comment type="activity regulation">
    <text evidence="8">Na(+) is not transported, but it plays an essential structural role and its presence is essential for fluoride channel function.</text>
</comment>
<keyword evidence="8" id="KW-0407">Ion channel</keyword>
<keyword evidence="10" id="KW-1185">Reference proteome</keyword>
<evidence type="ECO:0000313" key="10">
    <source>
        <dbReference type="Proteomes" id="UP000199062"/>
    </source>
</evidence>
<comment type="similarity">
    <text evidence="6 8">Belongs to the fluoride channel Fluc/FEX (TC 1.A.43) family.</text>
</comment>
<gene>
    <name evidence="8" type="primary">fluC</name>
    <name evidence="8" type="synonym">crcB</name>
    <name evidence="9" type="ORF">SAMN05216559_1584</name>
</gene>
<sequence length="138" mass="13756">MSALALDPSVLDPVVLGAYFRSPFVFVGLGGAGGAVARYLVGTYVERTTVDTLAVNVAGSFVLGVLVAVPSLDPVGPTSLAVGVGFCGAFTTFSSFAVETVRLAETGRPRRAIVNAVGTLVAALLAVTAGGAAVAAVW</sequence>
<feature type="binding site" evidence="8">
    <location>
        <position position="88"/>
    </location>
    <ligand>
        <name>Na(+)</name>
        <dbReference type="ChEBI" id="CHEBI:29101"/>
        <note>structural</note>
    </ligand>
</feature>
<dbReference type="PANTHER" id="PTHR28259:SF1">
    <property type="entry name" value="FLUORIDE EXPORT PROTEIN 1-RELATED"/>
    <property type="match status" value="1"/>
</dbReference>
<feature type="transmembrane region" description="Helical" evidence="8">
    <location>
        <begin position="53"/>
        <end position="72"/>
    </location>
</feature>
<evidence type="ECO:0000256" key="5">
    <source>
        <dbReference type="ARBA" id="ARBA00023136"/>
    </source>
</evidence>
<dbReference type="Pfam" id="PF02537">
    <property type="entry name" value="CRCB"/>
    <property type="match status" value="1"/>
</dbReference>
<dbReference type="Proteomes" id="UP000199062">
    <property type="component" value="Unassembled WGS sequence"/>
</dbReference>
<feature type="binding site" evidence="8">
    <location>
        <position position="91"/>
    </location>
    <ligand>
        <name>Na(+)</name>
        <dbReference type="ChEBI" id="CHEBI:29101"/>
        <note>structural</note>
    </ligand>
</feature>
<keyword evidence="8" id="KW-0479">Metal-binding</keyword>
<evidence type="ECO:0000256" key="2">
    <source>
        <dbReference type="ARBA" id="ARBA00022475"/>
    </source>
</evidence>
<dbReference type="GO" id="GO:0140114">
    <property type="term" value="P:cellular detoxification of fluoride"/>
    <property type="evidence" value="ECO:0007669"/>
    <property type="project" value="UniProtKB-UniRule"/>
</dbReference>
<dbReference type="EMBL" id="FOZK01000002">
    <property type="protein sequence ID" value="SFR96403.1"/>
    <property type="molecule type" value="Genomic_DNA"/>
</dbReference>
<dbReference type="PANTHER" id="PTHR28259">
    <property type="entry name" value="FLUORIDE EXPORT PROTEIN 1-RELATED"/>
    <property type="match status" value="1"/>
</dbReference>
<feature type="transmembrane region" description="Helical" evidence="8">
    <location>
        <begin position="113"/>
        <end position="137"/>
    </location>
</feature>
<feature type="transmembrane region" description="Helical" evidence="8">
    <location>
        <begin position="78"/>
        <end position="101"/>
    </location>
</feature>
<evidence type="ECO:0000256" key="7">
    <source>
        <dbReference type="ARBA" id="ARBA00035585"/>
    </source>
</evidence>
<keyword evidence="2 8" id="KW-1003">Cell membrane</keyword>
<dbReference type="NCBIfam" id="TIGR00494">
    <property type="entry name" value="crcB"/>
    <property type="match status" value="1"/>
</dbReference>
<protein>
    <recommendedName>
        <fullName evidence="8">Fluoride-specific ion channel FluC</fullName>
    </recommendedName>
</protein>
<feature type="transmembrane region" description="Helical" evidence="8">
    <location>
        <begin position="20"/>
        <end position="41"/>
    </location>
</feature>